<dbReference type="EMBL" id="FNSN01000003">
    <property type="protein sequence ID" value="SEC02319.1"/>
    <property type="molecule type" value="Genomic_DNA"/>
</dbReference>
<dbReference type="InterPro" id="IPR001647">
    <property type="entry name" value="HTH_TetR"/>
</dbReference>
<sequence>MATKRGRPLSSDVSEALRQAAERIMRSSGYSSLTVDGLVAEVGTTRPTFYRRYRNVGHLAFDVIQHRFGVNEIEDTGALSSDLLRLQRQEVAMFADPLLRNNLPGLLETIRIDESIRHLYLTQFIGPRRANVQAVLDRAVTRGEMEASQMDLDWICDLLLSPLLTKALLPVGAGLTDELARRTAELAFDQATRSSAVVARG</sequence>
<gene>
    <name evidence="6" type="ORF">SAMN04489745_1869</name>
</gene>
<dbReference type="Gene3D" id="1.10.10.60">
    <property type="entry name" value="Homeodomain-like"/>
    <property type="match status" value="1"/>
</dbReference>
<dbReference type="Pfam" id="PF00440">
    <property type="entry name" value="TetR_N"/>
    <property type="match status" value="1"/>
</dbReference>
<keyword evidence="3" id="KW-0804">Transcription</keyword>
<dbReference type="Proteomes" id="UP000182652">
    <property type="component" value="Unassembled WGS sequence"/>
</dbReference>
<dbReference type="PANTHER" id="PTHR30055">
    <property type="entry name" value="HTH-TYPE TRANSCRIPTIONAL REGULATOR RUTR"/>
    <property type="match status" value="1"/>
</dbReference>
<feature type="DNA-binding region" description="H-T-H motif" evidence="4">
    <location>
        <begin position="34"/>
        <end position="53"/>
    </location>
</feature>
<dbReference type="RefSeq" id="WP_066210435.1">
    <property type="nucleotide sequence ID" value="NZ_FNSN01000003.1"/>
</dbReference>
<dbReference type="InterPro" id="IPR036271">
    <property type="entry name" value="Tet_transcr_reg_TetR-rel_C_sf"/>
</dbReference>
<dbReference type="PANTHER" id="PTHR30055:SF148">
    <property type="entry name" value="TETR-FAMILY TRANSCRIPTIONAL REGULATOR"/>
    <property type="match status" value="1"/>
</dbReference>
<name>A0A1H4P4N6_9MICC</name>
<evidence type="ECO:0000259" key="5">
    <source>
        <dbReference type="PROSITE" id="PS50977"/>
    </source>
</evidence>
<dbReference type="SUPFAM" id="SSF46689">
    <property type="entry name" value="Homeodomain-like"/>
    <property type="match status" value="1"/>
</dbReference>
<dbReference type="PROSITE" id="PS50977">
    <property type="entry name" value="HTH_TETR_2"/>
    <property type="match status" value="1"/>
</dbReference>
<evidence type="ECO:0000256" key="4">
    <source>
        <dbReference type="PROSITE-ProRule" id="PRU00335"/>
    </source>
</evidence>
<dbReference type="Gene3D" id="1.10.357.10">
    <property type="entry name" value="Tetracycline Repressor, domain 2"/>
    <property type="match status" value="1"/>
</dbReference>
<dbReference type="AlphaFoldDB" id="A0A1H4P4N6"/>
<feature type="domain" description="HTH tetR-type" evidence="5">
    <location>
        <begin position="11"/>
        <end position="71"/>
    </location>
</feature>
<accession>A0A1H4P4N6</accession>
<dbReference type="SUPFAM" id="SSF48498">
    <property type="entry name" value="Tetracyclin repressor-like, C-terminal domain"/>
    <property type="match status" value="1"/>
</dbReference>
<keyword evidence="1" id="KW-0805">Transcription regulation</keyword>
<keyword evidence="7" id="KW-1185">Reference proteome</keyword>
<keyword evidence="2 4" id="KW-0238">DNA-binding</keyword>
<organism evidence="6 7">
    <name type="scientific">Arthrobacter woluwensis</name>
    <dbReference type="NCBI Taxonomy" id="156980"/>
    <lineage>
        <taxon>Bacteria</taxon>
        <taxon>Bacillati</taxon>
        <taxon>Actinomycetota</taxon>
        <taxon>Actinomycetes</taxon>
        <taxon>Micrococcales</taxon>
        <taxon>Micrococcaceae</taxon>
        <taxon>Arthrobacter</taxon>
    </lineage>
</organism>
<evidence type="ECO:0000256" key="2">
    <source>
        <dbReference type="ARBA" id="ARBA00023125"/>
    </source>
</evidence>
<dbReference type="STRING" id="156980.SAMN04489745_1869"/>
<dbReference type="GO" id="GO:0000976">
    <property type="term" value="F:transcription cis-regulatory region binding"/>
    <property type="evidence" value="ECO:0007669"/>
    <property type="project" value="TreeGrafter"/>
</dbReference>
<evidence type="ECO:0000313" key="6">
    <source>
        <dbReference type="EMBL" id="SEC02319.1"/>
    </source>
</evidence>
<dbReference type="InterPro" id="IPR009057">
    <property type="entry name" value="Homeodomain-like_sf"/>
</dbReference>
<dbReference type="InterPro" id="IPR050109">
    <property type="entry name" value="HTH-type_TetR-like_transc_reg"/>
</dbReference>
<proteinExistence type="predicted"/>
<dbReference type="GO" id="GO:0003700">
    <property type="term" value="F:DNA-binding transcription factor activity"/>
    <property type="evidence" value="ECO:0007669"/>
    <property type="project" value="TreeGrafter"/>
</dbReference>
<reference evidence="6 7" key="1">
    <citation type="submission" date="2016-10" db="EMBL/GenBank/DDBJ databases">
        <authorList>
            <person name="de Groot N.N."/>
        </authorList>
    </citation>
    <scope>NUCLEOTIDE SEQUENCE [LARGE SCALE GENOMIC DNA]</scope>
    <source>
        <strain evidence="6 7">DSM 10495</strain>
    </source>
</reference>
<protein>
    <submittedName>
        <fullName evidence="6">DNA-binding transcriptional regulator, AcrR family</fullName>
    </submittedName>
</protein>
<evidence type="ECO:0000256" key="3">
    <source>
        <dbReference type="ARBA" id="ARBA00023163"/>
    </source>
</evidence>
<dbReference type="InterPro" id="IPR011075">
    <property type="entry name" value="TetR_C"/>
</dbReference>
<dbReference type="Pfam" id="PF16859">
    <property type="entry name" value="TetR_C_11"/>
    <property type="match status" value="1"/>
</dbReference>
<evidence type="ECO:0000256" key="1">
    <source>
        <dbReference type="ARBA" id="ARBA00023015"/>
    </source>
</evidence>
<evidence type="ECO:0000313" key="7">
    <source>
        <dbReference type="Proteomes" id="UP000182652"/>
    </source>
</evidence>